<dbReference type="SUPFAM" id="SSF53850">
    <property type="entry name" value="Periplasmic binding protein-like II"/>
    <property type="match status" value="1"/>
</dbReference>
<evidence type="ECO:0000259" key="5">
    <source>
        <dbReference type="PROSITE" id="PS50931"/>
    </source>
</evidence>
<dbReference type="PANTHER" id="PTHR30419">
    <property type="entry name" value="HTH-TYPE TRANSCRIPTIONAL REGULATOR YBHD"/>
    <property type="match status" value="1"/>
</dbReference>
<dbReference type="GO" id="GO:0003677">
    <property type="term" value="F:DNA binding"/>
    <property type="evidence" value="ECO:0007669"/>
    <property type="project" value="UniProtKB-KW"/>
</dbReference>
<evidence type="ECO:0000256" key="4">
    <source>
        <dbReference type="ARBA" id="ARBA00023163"/>
    </source>
</evidence>
<dbReference type="Proteomes" id="UP000051302">
    <property type="component" value="Unassembled WGS sequence"/>
</dbReference>
<sequence length="290" mass="32096">MELRVLRYFQAVVRERNISRAAEQLHVSQPAVSRQLKSLEDELGVTLFERGSRNIELTSSGEYFSAQVNQILSLTDKTLKNIHEDQDITGSVVIGAAEARSFINVAQSIHALRKSYPHIQTNIVSTNADEIRSQLKSGVYDFGVVMEPADKSDYDFISLPGESRWGLLVPNSSPLAKKDHLALSDLEGNDIIISGQKGMLNLLKSWYGESKRKFNIVATYTLLYNASLLVSAGVGYALCLDGIINTNQSDLNFIPLEPRHTAGASLVWQKDIRLSLAADAFLKQITSDLN</sequence>
<proteinExistence type="inferred from homology"/>
<dbReference type="GO" id="GO:0003700">
    <property type="term" value="F:DNA-binding transcription factor activity"/>
    <property type="evidence" value="ECO:0007669"/>
    <property type="project" value="InterPro"/>
</dbReference>
<gene>
    <name evidence="6" type="ORF">FD31_GL000139</name>
</gene>
<dbReference type="PROSITE" id="PS50931">
    <property type="entry name" value="HTH_LYSR"/>
    <property type="match status" value="1"/>
</dbReference>
<dbReference type="Gene3D" id="1.10.10.10">
    <property type="entry name" value="Winged helix-like DNA-binding domain superfamily/Winged helix DNA-binding domain"/>
    <property type="match status" value="1"/>
</dbReference>
<evidence type="ECO:0000256" key="3">
    <source>
        <dbReference type="ARBA" id="ARBA00023125"/>
    </source>
</evidence>
<keyword evidence="4" id="KW-0804">Transcription</keyword>
<dbReference type="InterPro" id="IPR000847">
    <property type="entry name" value="LysR_HTH_N"/>
</dbReference>
<keyword evidence="7" id="KW-1185">Reference proteome</keyword>
<dbReference type="Pfam" id="PF00126">
    <property type="entry name" value="HTH_1"/>
    <property type="match status" value="1"/>
</dbReference>
<dbReference type="PRINTS" id="PR00039">
    <property type="entry name" value="HTHLYSR"/>
</dbReference>
<dbReference type="PANTHER" id="PTHR30419:SF8">
    <property type="entry name" value="NITROGEN ASSIMILATION TRANSCRIPTIONAL ACTIVATOR-RELATED"/>
    <property type="match status" value="1"/>
</dbReference>
<organism evidence="6 7">
    <name type="scientific">Companilactobacillus nantensis DSM 16982</name>
    <dbReference type="NCBI Taxonomy" id="1423774"/>
    <lineage>
        <taxon>Bacteria</taxon>
        <taxon>Bacillati</taxon>
        <taxon>Bacillota</taxon>
        <taxon>Bacilli</taxon>
        <taxon>Lactobacillales</taxon>
        <taxon>Lactobacillaceae</taxon>
        <taxon>Companilactobacillus</taxon>
    </lineage>
</organism>
<dbReference type="InterPro" id="IPR050950">
    <property type="entry name" value="HTH-type_LysR_regulators"/>
</dbReference>
<dbReference type="RefSeq" id="WP_057890833.1">
    <property type="nucleotide sequence ID" value="NZ_AZFV01000001.1"/>
</dbReference>
<dbReference type="CDD" id="cd05466">
    <property type="entry name" value="PBP2_LTTR_substrate"/>
    <property type="match status" value="1"/>
</dbReference>
<dbReference type="FunFam" id="1.10.10.10:FF:000001">
    <property type="entry name" value="LysR family transcriptional regulator"/>
    <property type="match status" value="1"/>
</dbReference>
<reference evidence="6 7" key="1">
    <citation type="journal article" date="2015" name="Genome Announc.">
        <title>Expanding the biotechnology potential of lactobacilli through comparative genomics of 213 strains and associated genera.</title>
        <authorList>
            <person name="Sun Z."/>
            <person name="Harris H.M."/>
            <person name="McCann A."/>
            <person name="Guo C."/>
            <person name="Argimon S."/>
            <person name="Zhang W."/>
            <person name="Yang X."/>
            <person name="Jeffery I.B."/>
            <person name="Cooney J.C."/>
            <person name="Kagawa T.F."/>
            <person name="Liu W."/>
            <person name="Song Y."/>
            <person name="Salvetti E."/>
            <person name="Wrobel A."/>
            <person name="Rasinkangas P."/>
            <person name="Parkhill J."/>
            <person name="Rea M.C."/>
            <person name="O'Sullivan O."/>
            <person name="Ritari J."/>
            <person name="Douillard F.P."/>
            <person name="Paul Ross R."/>
            <person name="Yang R."/>
            <person name="Briner A.E."/>
            <person name="Felis G.E."/>
            <person name="de Vos W.M."/>
            <person name="Barrangou R."/>
            <person name="Klaenhammer T.R."/>
            <person name="Caufield P.W."/>
            <person name="Cui Y."/>
            <person name="Zhang H."/>
            <person name="O'Toole P.W."/>
        </authorList>
    </citation>
    <scope>NUCLEOTIDE SEQUENCE [LARGE SCALE GENOMIC DNA]</scope>
    <source>
        <strain evidence="6 7">DSM 16982</strain>
    </source>
</reference>
<dbReference type="InterPro" id="IPR036388">
    <property type="entry name" value="WH-like_DNA-bd_sf"/>
</dbReference>
<accession>A0A0R1WLW5</accession>
<name>A0A0R1WLW5_9LACO</name>
<evidence type="ECO:0000256" key="1">
    <source>
        <dbReference type="ARBA" id="ARBA00009437"/>
    </source>
</evidence>
<keyword evidence="2" id="KW-0805">Transcription regulation</keyword>
<dbReference type="EMBL" id="AZFV01000001">
    <property type="protein sequence ID" value="KRM18657.1"/>
    <property type="molecule type" value="Genomic_DNA"/>
</dbReference>
<comment type="similarity">
    <text evidence="1">Belongs to the LysR transcriptional regulatory family.</text>
</comment>
<evidence type="ECO:0000313" key="6">
    <source>
        <dbReference type="EMBL" id="KRM18657.1"/>
    </source>
</evidence>
<dbReference type="Pfam" id="PF03466">
    <property type="entry name" value="LysR_substrate"/>
    <property type="match status" value="1"/>
</dbReference>
<feature type="domain" description="HTH lysR-type" evidence="5">
    <location>
        <begin position="1"/>
        <end position="58"/>
    </location>
</feature>
<dbReference type="PATRIC" id="fig|1423774.3.peg.142"/>
<keyword evidence="3" id="KW-0238">DNA-binding</keyword>
<dbReference type="InterPro" id="IPR036390">
    <property type="entry name" value="WH_DNA-bd_sf"/>
</dbReference>
<dbReference type="STRING" id="1423774.FD31_GL000139"/>
<evidence type="ECO:0000256" key="2">
    <source>
        <dbReference type="ARBA" id="ARBA00023015"/>
    </source>
</evidence>
<dbReference type="GO" id="GO:0005829">
    <property type="term" value="C:cytosol"/>
    <property type="evidence" value="ECO:0007669"/>
    <property type="project" value="TreeGrafter"/>
</dbReference>
<dbReference type="Gene3D" id="3.40.190.290">
    <property type="match status" value="1"/>
</dbReference>
<evidence type="ECO:0000313" key="7">
    <source>
        <dbReference type="Proteomes" id="UP000051302"/>
    </source>
</evidence>
<dbReference type="InterPro" id="IPR005119">
    <property type="entry name" value="LysR_subst-bd"/>
</dbReference>
<dbReference type="SUPFAM" id="SSF46785">
    <property type="entry name" value="Winged helix' DNA-binding domain"/>
    <property type="match status" value="1"/>
</dbReference>
<dbReference type="AlphaFoldDB" id="A0A0R1WLW5"/>
<comment type="caution">
    <text evidence="6">The sequence shown here is derived from an EMBL/GenBank/DDBJ whole genome shotgun (WGS) entry which is preliminary data.</text>
</comment>
<protein>
    <submittedName>
        <fullName evidence="6">Transcription regulator</fullName>
    </submittedName>
</protein>